<accession>A0A2S6ZQN8</accession>
<comment type="caution">
    <text evidence="1">The sequence shown here is derived from an EMBL/GenBank/DDBJ whole genome shotgun (WGS) entry which is preliminary data.</text>
</comment>
<evidence type="ECO:0000313" key="2">
    <source>
        <dbReference type="Proteomes" id="UP000238049"/>
    </source>
</evidence>
<sequence length="154" mass="16069">MVQHLDTNVMRADSQVALLARSHTLMRSAMQALGMDEASADQAALDGGFLLEGKQVALCPVALEPAQTSRLVMSVSMGVNVRECSADELLALLGQVSGLIAVHGMAIGCDPDGGLLLLRALEPDAASPETLVEDMIAARQLVSLLSSTAVSQEQ</sequence>
<evidence type="ECO:0000313" key="1">
    <source>
        <dbReference type="EMBL" id="PPT94572.1"/>
    </source>
</evidence>
<dbReference type="AlphaFoldDB" id="A0A2S6ZQN8"/>
<gene>
    <name evidence="1" type="ORF">XarbCFBP7409_19160</name>
</gene>
<proteinExistence type="predicted"/>
<organism evidence="1 2">
    <name type="scientific">Xanthomonas arboricola pv. guizotiae</name>
    <dbReference type="NCBI Taxonomy" id="487867"/>
    <lineage>
        <taxon>Bacteria</taxon>
        <taxon>Pseudomonadati</taxon>
        <taxon>Pseudomonadota</taxon>
        <taxon>Gammaproteobacteria</taxon>
        <taxon>Lysobacterales</taxon>
        <taxon>Lysobacteraceae</taxon>
        <taxon>Xanthomonas</taxon>
    </lineage>
</organism>
<evidence type="ECO:0008006" key="3">
    <source>
        <dbReference type="Google" id="ProtNLM"/>
    </source>
</evidence>
<reference evidence="1 2" key="1">
    <citation type="submission" date="2016-08" db="EMBL/GenBank/DDBJ databases">
        <title>Evolution of the type three secretion system and type three effector repertoires in Xanthomonas.</title>
        <authorList>
            <person name="Merda D."/>
            <person name="Briand M."/>
            <person name="Bosis E."/>
            <person name="Rousseau C."/>
            <person name="Portier P."/>
            <person name="Jacques M.-A."/>
            <person name="Fischer-Le Saux M."/>
        </authorList>
    </citation>
    <scope>NUCLEOTIDE SEQUENCE [LARGE SCALE GENOMIC DNA]</scope>
    <source>
        <strain evidence="1 2">CFBP 7409</strain>
    </source>
</reference>
<name>A0A2S6ZQN8_9XANT</name>
<protein>
    <recommendedName>
        <fullName evidence="3">Type III secretion system chaperone</fullName>
    </recommendedName>
</protein>
<dbReference type="EMBL" id="MDSL01000057">
    <property type="protein sequence ID" value="PPT94572.1"/>
    <property type="molecule type" value="Genomic_DNA"/>
</dbReference>
<dbReference type="Proteomes" id="UP000238049">
    <property type="component" value="Unassembled WGS sequence"/>
</dbReference>